<reference evidence="1 2" key="1">
    <citation type="journal article" date="2016" name="Nat. Commun.">
        <title>Thousands of microbial genomes shed light on interconnected biogeochemical processes in an aquifer system.</title>
        <authorList>
            <person name="Anantharaman K."/>
            <person name="Brown C.T."/>
            <person name="Hug L.A."/>
            <person name="Sharon I."/>
            <person name="Castelle C.J."/>
            <person name="Probst A.J."/>
            <person name="Thomas B.C."/>
            <person name="Singh A."/>
            <person name="Wilkins M.J."/>
            <person name="Karaoz U."/>
            <person name="Brodie E.L."/>
            <person name="Williams K.H."/>
            <person name="Hubbard S.S."/>
            <person name="Banfield J.F."/>
        </authorList>
    </citation>
    <scope>NUCLEOTIDE SEQUENCE [LARGE SCALE GENOMIC DNA]</scope>
</reference>
<dbReference type="EMBL" id="MFDM01000003">
    <property type="protein sequence ID" value="OGE44399.1"/>
    <property type="molecule type" value="Genomic_DNA"/>
</dbReference>
<dbReference type="AlphaFoldDB" id="A0A1F5KU80"/>
<protein>
    <submittedName>
        <fullName evidence="1">Uncharacterized protein</fullName>
    </submittedName>
</protein>
<accession>A0A1F5KU80</accession>
<evidence type="ECO:0000313" key="2">
    <source>
        <dbReference type="Proteomes" id="UP000178565"/>
    </source>
</evidence>
<gene>
    <name evidence="1" type="ORF">A3B45_03950</name>
</gene>
<sequence length="156" mass="18277">MVEQDQPSQLEDLKMISDLVKEVEGFYQEGFSRQIQTRNSLIAQFLNEHIFDATFNLSDKPEELGKKIHKFLPHWKKTYHWQRSPEVTQERMRIVKNLTCQDIATFTLEWYGQCETKLSGLTSDNPAYDKLREDAATWLLVKEAAKNAVELEEILL</sequence>
<dbReference type="Proteomes" id="UP000178565">
    <property type="component" value="Unassembled WGS sequence"/>
</dbReference>
<evidence type="ECO:0000313" key="1">
    <source>
        <dbReference type="EMBL" id="OGE44399.1"/>
    </source>
</evidence>
<comment type="caution">
    <text evidence="1">The sequence shown here is derived from an EMBL/GenBank/DDBJ whole genome shotgun (WGS) entry which is preliminary data.</text>
</comment>
<organism evidence="1 2">
    <name type="scientific">Candidatus Daviesbacteria bacterium RIFCSPLOWO2_01_FULL_39_12</name>
    <dbReference type="NCBI Taxonomy" id="1797785"/>
    <lineage>
        <taxon>Bacteria</taxon>
        <taxon>Candidatus Daviesiibacteriota</taxon>
    </lineage>
</organism>
<name>A0A1F5KU80_9BACT</name>
<proteinExistence type="predicted"/>